<evidence type="ECO:0000256" key="13">
    <source>
        <dbReference type="ARBA" id="ARBA00024295"/>
    </source>
</evidence>
<comment type="subunit">
    <text evidence="4">Monomer.</text>
</comment>
<keyword evidence="11 15" id="KW-0411">Iron-sulfur</keyword>
<comment type="function">
    <text evidence="13">Involved in the heme biosynthesis. Catalyzes the anaerobic oxidative decarboxylation of propionate groups of rings A and B of coproporphyrinogen III to yield the vinyl groups in protoporphyrinogen IX.</text>
</comment>
<evidence type="ECO:0000256" key="17">
    <source>
        <dbReference type="PIRSR" id="PIRSR000167-2"/>
    </source>
</evidence>
<reference evidence="19 20" key="1">
    <citation type="submission" date="2019-03" db="EMBL/GenBank/DDBJ databases">
        <title>Genomic Encyclopedia of Type Strains, Phase IV (KMG-IV): sequencing the most valuable type-strain genomes for metagenomic binning, comparative biology and taxonomic classification.</title>
        <authorList>
            <person name="Goeker M."/>
        </authorList>
    </citation>
    <scope>NUCLEOTIDE SEQUENCE [LARGE SCALE GENOMIC DNA]</scope>
    <source>
        <strain evidence="19 20">DSM 1709</strain>
    </source>
</reference>
<evidence type="ECO:0000256" key="5">
    <source>
        <dbReference type="ARBA" id="ARBA00022485"/>
    </source>
</evidence>
<dbReference type="GeneID" id="99684239"/>
<feature type="binding site" evidence="16">
    <location>
        <position position="230"/>
    </location>
    <ligand>
        <name>S-adenosyl-L-methionine</name>
        <dbReference type="ChEBI" id="CHEBI:59789"/>
        <label>2</label>
    </ligand>
</feature>
<feature type="domain" description="Radical SAM core" evidence="18">
    <location>
        <begin position="67"/>
        <end position="304"/>
    </location>
</feature>
<keyword evidence="6 15" id="KW-0963">Cytoplasm</keyword>
<dbReference type="EMBL" id="SLXD01000003">
    <property type="protein sequence ID" value="TCP03902.1"/>
    <property type="molecule type" value="Genomic_DNA"/>
</dbReference>
<keyword evidence="12 15" id="KW-0627">Porphyrin biosynthesis</keyword>
<feature type="binding site" evidence="16">
    <location>
        <position position="166"/>
    </location>
    <ligand>
        <name>S-adenosyl-L-methionine</name>
        <dbReference type="ChEBI" id="CHEBI:59789"/>
        <label>1</label>
    </ligand>
</feature>
<dbReference type="GO" id="GO:0051539">
    <property type="term" value="F:4 iron, 4 sulfur cluster binding"/>
    <property type="evidence" value="ECO:0007669"/>
    <property type="project" value="UniProtKB-KW"/>
</dbReference>
<dbReference type="InterPro" id="IPR023404">
    <property type="entry name" value="rSAM_horseshoe"/>
</dbReference>
<dbReference type="GO" id="GO:0051989">
    <property type="term" value="F:coproporphyrinogen dehydrogenase activity"/>
    <property type="evidence" value="ECO:0007669"/>
    <property type="project" value="UniProtKB-EC"/>
</dbReference>
<dbReference type="PANTHER" id="PTHR13932">
    <property type="entry name" value="COPROPORPHYRINIGEN III OXIDASE"/>
    <property type="match status" value="1"/>
</dbReference>
<evidence type="ECO:0000256" key="6">
    <source>
        <dbReference type="ARBA" id="ARBA00022490"/>
    </source>
</evidence>
<feature type="binding site" evidence="16">
    <location>
        <position position="205"/>
    </location>
    <ligand>
        <name>S-adenosyl-L-methionine</name>
        <dbReference type="ChEBI" id="CHEBI:59789"/>
        <label>2</label>
    </ligand>
</feature>
<comment type="catalytic activity">
    <reaction evidence="14 15">
        <text>coproporphyrinogen III + 2 S-adenosyl-L-methionine = protoporphyrinogen IX + 2 5'-deoxyadenosine + 2 L-methionine + 2 CO2</text>
        <dbReference type="Rhea" id="RHEA:15425"/>
        <dbReference type="ChEBI" id="CHEBI:16526"/>
        <dbReference type="ChEBI" id="CHEBI:17319"/>
        <dbReference type="ChEBI" id="CHEBI:57307"/>
        <dbReference type="ChEBI" id="CHEBI:57309"/>
        <dbReference type="ChEBI" id="CHEBI:57844"/>
        <dbReference type="ChEBI" id="CHEBI:59789"/>
        <dbReference type="EC" id="1.3.98.3"/>
    </reaction>
</comment>
<dbReference type="SMART" id="SM00729">
    <property type="entry name" value="Elp3"/>
    <property type="match status" value="1"/>
</dbReference>
<evidence type="ECO:0000256" key="9">
    <source>
        <dbReference type="ARBA" id="ARBA00023002"/>
    </source>
</evidence>
<comment type="cofactor">
    <cofactor evidence="15 17">
        <name>[4Fe-4S] cluster</name>
        <dbReference type="ChEBI" id="CHEBI:49883"/>
    </cofactor>
    <text evidence="15 17">Binds 1 [4Fe-4S] cluster. The cluster is coordinated with 3 cysteines and an exchangeable S-adenosyl-L-methionine.</text>
</comment>
<keyword evidence="10 15" id="KW-0408">Iron</keyword>
<dbReference type="SFLD" id="SFLDS00029">
    <property type="entry name" value="Radical_SAM"/>
    <property type="match status" value="1"/>
</dbReference>
<dbReference type="InterPro" id="IPR034505">
    <property type="entry name" value="Coproporphyrinogen-III_oxidase"/>
</dbReference>
<dbReference type="InterPro" id="IPR007197">
    <property type="entry name" value="rSAM"/>
</dbReference>
<feature type="binding site" evidence="16">
    <location>
        <position position="133"/>
    </location>
    <ligand>
        <name>S-adenosyl-L-methionine</name>
        <dbReference type="ChEBI" id="CHEBI:59789"/>
        <label>1</label>
    </ligand>
</feature>
<dbReference type="SUPFAM" id="SSF102114">
    <property type="entry name" value="Radical SAM enzymes"/>
    <property type="match status" value="1"/>
</dbReference>
<proteinExistence type="inferred from homology"/>
<comment type="caution">
    <text evidence="19">The sequence shown here is derived from an EMBL/GenBank/DDBJ whole genome shotgun (WGS) entry which is preliminary data.</text>
</comment>
<dbReference type="AlphaFoldDB" id="A0A4R2MB11"/>
<evidence type="ECO:0000313" key="19">
    <source>
        <dbReference type="EMBL" id="TCP03902.1"/>
    </source>
</evidence>
<comment type="similarity">
    <text evidence="3 15">Belongs to the anaerobic coproporphyrinogen-III oxidase family.</text>
</comment>
<dbReference type="InterPro" id="IPR058240">
    <property type="entry name" value="rSAM_sf"/>
</dbReference>
<dbReference type="InterPro" id="IPR006638">
    <property type="entry name" value="Elp3/MiaA/NifB-like_rSAM"/>
</dbReference>
<comment type="pathway">
    <text evidence="2 15">Porphyrin-containing compound metabolism; protoporphyrin-IX biosynthesis; protoporphyrinogen-IX from coproporphyrinogen-III (AdoMet route): step 1/1.</text>
</comment>
<dbReference type="PANTHER" id="PTHR13932:SF6">
    <property type="entry name" value="OXYGEN-INDEPENDENT COPROPORPHYRINOGEN III OXIDASE"/>
    <property type="match status" value="1"/>
</dbReference>
<evidence type="ECO:0000256" key="2">
    <source>
        <dbReference type="ARBA" id="ARBA00004785"/>
    </source>
</evidence>
<dbReference type="GO" id="GO:0006782">
    <property type="term" value="P:protoporphyrinogen IX biosynthetic process"/>
    <property type="evidence" value="ECO:0007669"/>
    <property type="project" value="UniProtKB-UniPathway"/>
</dbReference>
<feature type="binding site" evidence="17">
    <location>
        <position position="82"/>
    </location>
    <ligand>
        <name>[4Fe-4S] cluster</name>
        <dbReference type="ChEBI" id="CHEBI:49883"/>
        <note>4Fe-4S-S-AdoMet</note>
    </ligand>
</feature>
<feature type="binding site" evidence="16">
    <location>
        <begin position="134"/>
        <end position="135"/>
    </location>
    <ligand>
        <name>S-adenosyl-L-methionine</name>
        <dbReference type="ChEBI" id="CHEBI:59789"/>
        <label>2</label>
    </ligand>
</feature>
<protein>
    <recommendedName>
        <fullName evidence="15">Coproporphyrinogen-III oxidase</fullName>
        <ecNumber evidence="15">1.3.98.3</ecNumber>
    </recommendedName>
</protein>
<evidence type="ECO:0000256" key="14">
    <source>
        <dbReference type="ARBA" id="ARBA00048321"/>
    </source>
</evidence>
<evidence type="ECO:0000313" key="20">
    <source>
        <dbReference type="Proteomes" id="UP000295106"/>
    </source>
</evidence>
<dbReference type="OrthoDB" id="9808022at2"/>
<dbReference type="EC" id="1.3.98.3" evidence="15"/>
<evidence type="ECO:0000256" key="12">
    <source>
        <dbReference type="ARBA" id="ARBA00023244"/>
    </source>
</evidence>
<evidence type="ECO:0000259" key="18">
    <source>
        <dbReference type="PROSITE" id="PS51918"/>
    </source>
</evidence>
<feature type="binding site" evidence="17">
    <location>
        <position position="86"/>
    </location>
    <ligand>
        <name>[4Fe-4S] cluster</name>
        <dbReference type="ChEBI" id="CHEBI:49883"/>
        <note>4Fe-4S-S-AdoMet</note>
    </ligand>
</feature>
<gene>
    <name evidence="19" type="ORF">EV684_103149</name>
</gene>
<dbReference type="Gene3D" id="3.80.30.20">
    <property type="entry name" value="tm_1862 like domain"/>
    <property type="match status" value="1"/>
</dbReference>
<dbReference type="GO" id="GO:0004109">
    <property type="term" value="F:coproporphyrinogen oxidase activity"/>
    <property type="evidence" value="ECO:0007669"/>
    <property type="project" value="InterPro"/>
</dbReference>
<evidence type="ECO:0000256" key="1">
    <source>
        <dbReference type="ARBA" id="ARBA00004496"/>
    </source>
</evidence>
<sequence length="468" mass="50800">MRTPSPSDDSTGDRPPASVLKITKLDAGASMCWQPTPATNPLVQGMPPGGAASARALYDAALQALAARPDEPVAVSTRVPFCAAHCFCCDRDIRAAQPDEIIDDYVSGLVEEIREVAQAIGGRRELLQFHLGGGTASELTGSQLARLVQAMQSVWRMPADIDMSCECDPRRVSQTMFEVLRGLGFRRVSLGVLDLDPNVQQAIGRRQSAALIDDVCELARSAGIEYINLDLMIGLPRQTMASWCATVERLIAMGPERIRLARYHHRPWHAPAQVAIDTESLPSPALMAELARASAEMLRNAGYRWIGADQFVLEHDELSRAMDDGRLRRSLISYTAAPATPMIGLGVGAVGEIDGSMFWNDGSQAAWRNALRHQHLPVAQARPATPERVQRRAAVERLLCTLELPAADARGIEEGYGRLAAREADGLVRVLDDRILVTEAGRHALHALCTELDEPGAQPEGRSARCGC</sequence>
<dbReference type="SFLD" id="SFLDG01065">
    <property type="entry name" value="anaerobic_coproporphyrinogen-I"/>
    <property type="match status" value="1"/>
</dbReference>
<comment type="subcellular location">
    <subcellularLocation>
        <location evidence="1 15">Cytoplasm</location>
    </subcellularLocation>
</comment>
<evidence type="ECO:0000256" key="4">
    <source>
        <dbReference type="ARBA" id="ARBA00011245"/>
    </source>
</evidence>
<organism evidence="19 20">
    <name type="scientific">Rubrivivax gelatinosus</name>
    <name type="common">Rhodocyclus gelatinosus</name>
    <name type="synonym">Rhodopseudomonas gelatinosa</name>
    <dbReference type="NCBI Taxonomy" id="28068"/>
    <lineage>
        <taxon>Bacteria</taxon>
        <taxon>Pseudomonadati</taxon>
        <taxon>Pseudomonadota</taxon>
        <taxon>Betaproteobacteria</taxon>
        <taxon>Burkholderiales</taxon>
        <taxon>Sphaerotilaceae</taxon>
        <taxon>Rubrivivax</taxon>
    </lineage>
</organism>
<keyword evidence="8 15" id="KW-0479">Metal-binding</keyword>
<accession>A0A4R2MB11</accession>
<dbReference type="GO" id="GO:0046872">
    <property type="term" value="F:metal ion binding"/>
    <property type="evidence" value="ECO:0007669"/>
    <property type="project" value="UniProtKB-KW"/>
</dbReference>
<evidence type="ECO:0000256" key="8">
    <source>
        <dbReference type="ARBA" id="ARBA00022723"/>
    </source>
</evidence>
<evidence type="ECO:0000256" key="10">
    <source>
        <dbReference type="ARBA" id="ARBA00023004"/>
    </source>
</evidence>
<dbReference type="RefSeq" id="WP_132645355.1">
    <property type="nucleotide sequence ID" value="NZ_CP181386.1"/>
</dbReference>
<dbReference type="Pfam" id="PF04055">
    <property type="entry name" value="Radical_SAM"/>
    <property type="match status" value="1"/>
</dbReference>
<evidence type="ECO:0000256" key="16">
    <source>
        <dbReference type="PIRSR" id="PIRSR000167-1"/>
    </source>
</evidence>
<dbReference type="InterPro" id="IPR004558">
    <property type="entry name" value="Coprogen_oxidase_HemN"/>
</dbReference>
<dbReference type="Proteomes" id="UP000295106">
    <property type="component" value="Unassembled WGS sequence"/>
</dbReference>
<feature type="binding site" evidence="17">
    <location>
        <position position="89"/>
    </location>
    <ligand>
        <name>[4Fe-4S] cluster</name>
        <dbReference type="ChEBI" id="CHEBI:49883"/>
        <note>4Fe-4S-S-AdoMet</note>
    </ligand>
</feature>
<evidence type="ECO:0000256" key="3">
    <source>
        <dbReference type="ARBA" id="ARBA00005493"/>
    </source>
</evidence>
<dbReference type="UniPathway" id="UPA00251">
    <property type="reaction ID" value="UER00323"/>
</dbReference>
<dbReference type="PIRSF" id="PIRSF000167">
    <property type="entry name" value="HemN"/>
    <property type="match status" value="1"/>
</dbReference>
<evidence type="ECO:0000256" key="11">
    <source>
        <dbReference type="ARBA" id="ARBA00023014"/>
    </source>
</evidence>
<dbReference type="GO" id="GO:0005737">
    <property type="term" value="C:cytoplasm"/>
    <property type="evidence" value="ECO:0007669"/>
    <property type="project" value="UniProtKB-SubCell"/>
</dbReference>
<dbReference type="PROSITE" id="PS51918">
    <property type="entry name" value="RADICAL_SAM"/>
    <property type="match status" value="1"/>
</dbReference>
<keyword evidence="5 15" id="KW-0004">4Fe-4S</keyword>
<evidence type="ECO:0000256" key="15">
    <source>
        <dbReference type="PIRNR" id="PIRNR000167"/>
    </source>
</evidence>
<keyword evidence="9 15" id="KW-0560">Oxidoreductase</keyword>
<name>A0A4R2MB11_RUBGE</name>
<keyword evidence="7 15" id="KW-0949">S-adenosyl-L-methionine</keyword>
<evidence type="ECO:0000256" key="7">
    <source>
        <dbReference type="ARBA" id="ARBA00022691"/>
    </source>
</evidence>